<keyword evidence="1" id="KW-0677">Repeat</keyword>
<dbReference type="eggNOG" id="arCOG03032">
    <property type="taxonomic scope" value="Archaea"/>
</dbReference>
<dbReference type="InterPro" id="IPR019734">
    <property type="entry name" value="TPR_rpt"/>
</dbReference>
<dbReference type="Pfam" id="PF13181">
    <property type="entry name" value="TPR_8"/>
    <property type="match status" value="2"/>
</dbReference>
<dbReference type="Gene3D" id="1.25.40.10">
    <property type="entry name" value="Tetratricopeptide repeat domain"/>
    <property type="match status" value="1"/>
</dbReference>
<organism evidence="3 4">
    <name type="scientific">Methanosphaerula palustris (strain ATCC BAA-1556 / DSM 19958 / E1-9c)</name>
    <dbReference type="NCBI Taxonomy" id="521011"/>
    <lineage>
        <taxon>Archaea</taxon>
        <taxon>Methanobacteriati</taxon>
        <taxon>Methanobacteriota</taxon>
        <taxon>Stenosarchaea group</taxon>
        <taxon>Methanomicrobia</taxon>
        <taxon>Methanomicrobiales</taxon>
        <taxon>Methanoregulaceae</taxon>
        <taxon>Methanosphaerula</taxon>
    </lineage>
</organism>
<dbReference type="Proteomes" id="UP000002457">
    <property type="component" value="Chromosome"/>
</dbReference>
<evidence type="ECO:0000256" key="2">
    <source>
        <dbReference type="ARBA" id="ARBA00022803"/>
    </source>
</evidence>
<dbReference type="InterPro" id="IPR051685">
    <property type="entry name" value="Ycf3/AcsC/BcsC/TPR_MFPF"/>
</dbReference>
<dbReference type="PANTHER" id="PTHR44943:SF4">
    <property type="entry name" value="TPR REPEAT-CONTAINING PROTEIN MJ0798"/>
    <property type="match status" value="1"/>
</dbReference>
<proteinExistence type="predicted"/>
<evidence type="ECO:0000313" key="3">
    <source>
        <dbReference type="EMBL" id="ACL17356.1"/>
    </source>
</evidence>
<keyword evidence="2" id="KW-0802">TPR repeat</keyword>
<keyword evidence="4" id="KW-1185">Reference proteome</keyword>
<dbReference type="EMBL" id="CP001338">
    <property type="protein sequence ID" value="ACL17356.1"/>
    <property type="molecule type" value="Genomic_DNA"/>
</dbReference>
<dbReference type="SUPFAM" id="SSF48452">
    <property type="entry name" value="TPR-like"/>
    <property type="match status" value="1"/>
</dbReference>
<accession>B8GDK5</accession>
<dbReference type="AlphaFoldDB" id="B8GDK5"/>
<dbReference type="STRING" id="521011.Mpal_2057"/>
<sequence length="127" mass="14743" precursor="true">MNYFLSSMFVLFIFLFHSGCIAPNPAMAVKNQSQFAEESNASQRYYDQLVTEDPLNATAWCIRGNYYNNVFNQYEKALQCYDQGLDLDPTYGYCWYSKGITLQNMKRFNESAICFENAKKFDPTLPV</sequence>
<dbReference type="InterPro" id="IPR011990">
    <property type="entry name" value="TPR-like_helical_dom_sf"/>
</dbReference>
<dbReference type="SMART" id="SM00028">
    <property type="entry name" value="TPR"/>
    <property type="match status" value="2"/>
</dbReference>
<dbReference type="PANTHER" id="PTHR44943">
    <property type="entry name" value="CELLULOSE SYNTHASE OPERON PROTEIN C"/>
    <property type="match status" value="1"/>
</dbReference>
<evidence type="ECO:0000313" key="4">
    <source>
        <dbReference type="Proteomes" id="UP000002457"/>
    </source>
</evidence>
<name>B8GDK5_METPE</name>
<dbReference type="HOGENOM" id="CLU_142040_0_0_2"/>
<evidence type="ECO:0000256" key="1">
    <source>
        <dbReference type="ARBA" id="ARBA00022737"/>
    </source>
</evidence>
<gene>
    <name evidence="3" type="ordered locus">Mpal_2057</name>
</gene>
<reference evidence="3 4" key="1">
    <citation type="journal article" date="2015" name="Genome Announc.">
        <title>Complete Genome Sequence of Methanosphaerula palustris E1-9CT, a Hydrogenotrophic Methanogen Isolated from a Minerotrophic Fen Peatland.</title>
        <authorList>
            <person name="Cadillo-Quiroz H."/>
            <person name="Browne P."/>
            <person name="Kyrpides N."/>
            <person name="Woyke T."/>
            <person name="Goodwin L."/>
            <person name="Detter C."/>
            <person name="Yavitt J.B."/>
            <person name="Zinder S.H."/>
        </authorList>
    </citation>
    <scope>NUCLEOTIDE SEQUENCE [LARGE SCALE GENOMIC DNA]</scope>
    <source>
        <strain evidence="4">ATCC BAA-1556 / DSM 19958 / E1-9c</strain>
    </source>
</reference>
<protein>
    <submittedName>
        <fullName evidence="3">TPR repeat-containing protein</fullName>
    </submittedName>
</protein>
<dbReference type="KEGG" id="mpl:Mpal_2057"/>